<evidence type="ECO:0008006" key="5">
    <source>
        <dbReference type="Google" id="ProtNLM"/>
    </source>
</evidence>
<dbReference type="RefSeq" id="XP_005770154.1">
    <property type="nucleotide sequence ID" value="XM_005770097.1"/>
</dbReference>
<evidence type="ECO:0000313" key="3">
    <source>
        <dbReference type="EnsemblProtists" id="EOD17725"/>
    </source>
</evidence>
<accession>A0A0D3J2J0</accession>
<evidence type="ECO:0000256" key="2">
    <source>
        <dbReference type="SAM" id="MobiDB-lite"/>
    </source>
</evidence>
<feature type="coiled-coil region" evidence="1">
    <location>
        <begin position="402"/>
        <end position="429"/>
    </location>
</feature>
<reference evidence="3" key="2">
    <citation type="submission" date="2024-10" db="UniProtKB">
        <authorList>
            <consortium name="EnsemblProtists"/>
        </authorList>
    </citation>
    <scope>IDENTIFICATION</scope>
</reference>
<sequence>MLPSDVSDDDVETLRSIVGDDLPESTLRALLLRSGGDVTAAANSFFDGGVATLSAMEEGGGASPAQPGACSVGDDVLSTLFKTLEDQGKKLAERDQQLDMATRVCEELVKRLRETERTLASADAERAERKEQRSEVEVQTEGSMVGDADPAGGSGLFARYPLLRLASHLFSPLQMLLWLGGLVGGVVVASSASALAPPLQRSAEAAAEGQWRLKQSRMYLEFEERKRRLQEQQMGQRKKLRESCDAALRPLYAEGAAVCSELERLLIVVRDAAVAAVLYQEDGRVRPSPFVEHRLPAAGSFVTLPDGALGRLGQLPRGLVVAREPRDLPEHPPQWAPAPGLRPKGKHPAELPGLVDVSIVQRGGAVVWPHHECSVPVCAITAADSARLRQWHAQWDAHLRARSAEAEGLAEAQRELLELQAEGLSEERLASLQRGIQRYAALARFG</sequence>
<dbReference type="GeneID" id="17264054"/>
<organism evidence="3 4">
    <name type="scientific">Emiliania huxleyi (strain CCMP1516)</name>
    <dbReference type="NCBI Taxonomy" id="280463"/>
    <lineage>
        <taxon>Eukaryota</taxon>
        <taxon>Haptista</taxon>
        <taxon>Haptophyta</taxon>
        <taxon>Prymnesiophyceae</taxon>
        <taxon>Isochrysidales</taxon>
        <taxon>Noelaerhabdaceae</taxon>
        <taxon>Emiliania</taxon>
    </lineage>
</organism>
<name>A0A0D3J2J0_EMIH1</name>
<keyword evidence="4" id="KW-1185">Reference proteome</keyword>
<feature type="compositionally biased region" description="Basic and acidic residues" evidence="2">
    <location>
        <begin position="120"/>
        <end position="136"/>
    </location>
</feature>
<dbReference type="KEGG" id="ehx:EMIHUDRAFT_451293"/>
<evidence type="ECO:0000313" key="4">
    <source>
        <dbReference type="Proteomes" id="UP000013827"/>
    </source>
</evidence>
<evidence type="ECO:0000256" key="1">
    <source>
        <dbReference type="SAM" id="Coils"/>
    </source>
</evidence>
<protein>
    <recommendedName>
        <fullName evidence="5">CUE domain-containing protein</fullName>
    </recommendedName>
</protein>
<dbReference type="Pfam" id="PF24975">
    <property type="entry name" value="UBA_Rad5"/>
    <property type="match status" value="1"/>
</dbReference>
<dbReference type="AlphaFoldDB" id="A0A0D3J2J0"/>
<dbReference type="PaxDb" id="2903-EOD17725"/>
<dbReference type="EnsemblProtists" id="EOD17725">
    <property type="protein sequence ID" value="EOD17725"/>
    <property type="gene ID" value="EMIHUDRAFT_451293"/>
</dbReference>
<proteinExistence type="predicted"/>
<reference evidence="4" key="1">
    <citation type="journal article" date="2013" name="Nature">
        <title>Pan genome of the phytoplankton Emiliania underpins its global distribution.</title>
        <authorList>
            <person name="Read B.A."/>
            <person name="Kegel J."/>
            <person name="Klute M.J."/>
            <person name="Kuo A."/>
            <person name="Lefebvre S.C."/>
            <person name="Maumus F."/>
            <person name="Mayer C."/>
            <person name="Miller J."/>
            <person name="Monier A."/>
            <person name="Salamov A."/>
            <person name="Young J."/>
            <person name="Aguilar M."/>
            <person name="Claverie J.M."/>
            <person name="Frickenhaus S."/>
            <person name="Gonzalez K."/>
            <person name="Herman E.K."/>
            <person name="Lin Y.C."/>
            <person name="Napier J."/>
            <person name="Ogata H."/>
            <person name="Sarno A.F."/>
            <person name="Shmutz J."/>
            <person name="Schroeder D."/>
            <person name="de Vargas C."/>
            <person name="Verret F."/>
            <person name="von Dassow P."/>
            <person name="Valentin K."/>
            <person name="Van de Peer Y."/>
            <person name="Wheeler G."/>
            <person name="Dacks J.B."/>
            <person name="Delwiche C.F."/>
            <person name="Dyhrman S.T."/>
            <person name="Glockner G."/>
            <person name="John U."/>
            <person name="Richards T."/>
            <person name="Worden A.Z."/>
            <person name="Zhang X."/>
            <person name="Grigoriev I.V."/>
            <person name="Allen A.E."/>
            <person name="Bidle K."/>
            <person name="Borodovsky M."/>
            <person name="Bowler C."/>
            <person name="Brownlee C."/>
            <person name="Cock J.M."/>
            <person name="Elias M."/>
            <person name="Gladyshev V.N."/>
            <person name="Groth M."/>
            <person name="Guda C."/>
            <person name="Hadaegh A."/>
            <person name="Iglesias-Rodriguez M.D."/>
            <person name="Jenkins J."/>
            <person name="Jones B.M."/>
            <person name="Lawson T."/>
            <person name="Leese F."/>
            <person name="Lindquist E."/>
            <person name="Lobanov A."/>
            <person name="Lomsadze A."/>
            <person name="Malik S.B."/>
            <person name="Marsh M.E."/>
            <person name="Mackinder L."/>
            <person name="Mock T."/>
            <person name="Mueller-Roeber B."/>
            <person name="Pagarete A."/>
            <person name="Parker M."/>
            <person name="Probert I."/>
            <person name="Quesneville H."/>
            <person name="Raines C."/>
            <person name="Rensing S.A."/>
            <person name="Riano-Pachon D.M."/>
            <person name="Richier S."/>
            <person name="Rokitta S."/>
            <person name="Shiraiwa Y."/>
            <person name="Soanes D.M."/>
            <person name="van der Giezen M."/>
            <person name="Wahlund T.M."/>
            <person name="Williams B."/>
            <person name="Wilson W."/>
            <person name="Wolfe G."/>
            <person name="Wurch L.L."/>
        </authorList>
    </citation>
    <scope>NUCLEOTIDE SEQUENCE</scope>
</reference>
<feature type="region of interest" description="Disordered" evidence="2">
    <location>
        <begin position="327"/>
        <end position="347"/>
    </location>
</feature>
<feature type="region of interest" description="Disordered" evidence="2">
    <location>
        <begin position="120"/>
        <end position="147"/>
    </location>
</feature>
<dbReference type="Proteomes" id="UP000013827">
    <property type="component" value="Unassembled WGS sequence"/>
</dbReference>
<keyword evidence="1" id="KW-0175">Coiled coil</keyword>
<dbReference type="HOGENOM" id="CLU_614579_0_0_1"/>